<evidence type="ECO:0000313" key="3">
    <source>
        <dbReference type="EMBL" id="KAE8236317.1"/>
    </source>
</evidence>
<dbReference type="Proteomes" id="UP000077671">
    <property type="component" value="Unassembled WGS sequence"/>
</dbReference>
<reference evidence="3" key="2">
    <citation type="journal article" date="2019" name="IMA Fungus">
        <title>Genome sequencing and comparison of five Tilletia species to identify candidate genes for the detection of regulated species infecting wheat.</title>
        <authorList>
            <person name="Nguyen H.D.T."/>
            <person name="Sultana T."/>
            <person name="Kesanakurti P."/>
            <person name="Hambleton S."/>
        </authorList>
    </citation>
    <scope>NUCLEOTIDE SEQUENCE</scope>
    <source>
        <strain evidence="3">DAOMC 238032</strain>
    </source>
</reference>
<feature type="domain" description="DUF6818" evidence="2">
    <location>
        <begin position="27"/>
        <end position="109"/>
    </location>
</feature>
<feature type="compositionally biased region" description="Acidic residues" evidence="1">
    <location>
        <begin position="125"/>
        <end position="165"/>
    </location>
</feature>
<evidence type="ECO:0000313" key="4">
    <source>
        <dbReference type="Proteomes" id="UP000077671"/>
    </source>
</evidence>
<accession>A0A8T8SAW9</accession>
<evidence type="ECO:0000256" key="1">
    <source>
        <dbReference type="SAM" id="MobiDB-lite"/>
    </source>
</evidence>
<feature type="non-terminal residue" evidence="3">
    <location>
        <position position="221"/>
    </location>
</feature>
<dbReference type="EMBL" id="LWDD02003813">
    <property type="protein sequence ID" value="KAE8236317.1"/>
    <property type="molecule type" value="Genomic_DNA"/>
</dbReference>
<dbReference type="InterPro" id="IPR049203">
    <property type="entry name" value="DUF6818"/>
</dbReference>
<proteinExistence type="predicted"/>
<sequence>MAKDKGATRYKPQELAILFHYVDKFKPFGANHWEEVAASYNARALKKGHGERKTKNLKDKFGSLCKVKKPTGDPTCPADVKRAKRLMREIQGLNAIGNTEEDSDGDGEDADDDDDGGDDGIGTGSDDDDDNFDISSSEDDDDDDDDDDDNDDDDDDDDNDDDVVEVQDAPVSAAIASPVSQLASSAGSLAVPSPYTTTPSTTSSSSTTTTISPPTTIPSPT</sequence>
<feature type="compositionally biased region" description="Low complexity" evidence="1">
    <location>
        <begin position="192"/>
        <end position="214"/>
    </location>
</feature>
<dbReference type="PANTHER" id="PTHR34409:SF1">
    <property type="entry name" value="MYB-LIKE DOMAIN-CONTAINING PROTEIN"/>
    <property type="match status" value="1"/>
</dbReference>
<dbReference type="Pfam" id="PF20681">
    <property type="entry name" value="DUF6818"/>
    <property type="match status" value="1"/>
</dbReference>
<dbReference type="PANTHER" id="PTHR34409">
    <property type="entry name" value="SET DOMAIN-CONTAINING PROTEIN"/>
    <property type="match status" value="1"/>
</dbReference>
<evidence type="ECO:0000259" key="2">
    <source>
        <dbReference type="Pfam" id="PF20681"/>
    </source>
</evidence>
<organism evidence="3 4">
    <name type="scientific">Tilletia caries</name>
    <name type="common">wheat bunt fungus</name>
    <dbReference type="NCBI Taxonomy" id="13290"/>
    <lineage>
        <taxon>Eukaryota</taxon>
        <taxon>Fungi</taxon>
        <taxon>Dikarya</taxon>
        <taxon>Basidiomycota</taxon>
        <taxon>Ustilaginomycotina</taxon>
        <taxon>Exobasidiomycetes</taxon>
        <taxon>Tilletiales</taxon>
        <taxon>Tilletiaceae</taxon>
        <taxon>Tilletia</taxon>
    </lineage>
</organism>
<comment type="caution">
    <text evidence="3">The sequence shown here is derived from an EMBL/GenBank/DDBJ whole genome shotgun (WGS) entry which is preliminary data.</text>
</comment>
<reference evidence="3" key="1">
    <citation type="submission" date="2016-04" db="EMBL/GenBank/DDBJ databases">
        <authorList>
            <person name="Nguyen H.D."/>
            <person name="Kesanakurti P."/>
            <person name="Cullis J."/>
            <person name="Levesque C.A."/>
            <person name="Hambleton S."/>
        </authorList>
    </citation>
    <scope>NUCLEOTIDE SEQUENCE</scope>
    <source>
        <strain evidence="3">DAOMC 238032</strain>
    </source>
</reference>
<protein>
    <recommendedName>
        <fullName evidence="2">DUF6818 domain-containing protein</fullName>
    </recommendedName>
</protein>
<name>A0A8T8SAW9_9BASI</name>
<feature type="compositionally biased region" description="Acidic residues" evidence="1">
    <location>
        <begin position="99"/>
        <end position="118"/>
    </location>
</feature>
<dbReference type="AlphaFoldDB" id="A0A8T8SAW9"/>
<feature type="compositionally biased region" description="Low complexity" evidence="1">
    <location>
        <begin position="169"/>
        <end position="180"/>
    </location>
</feature>
<gene>
    <name evidence="3" type="ORF">A4X03_0g9483</name>
</gene>
<feature type="region of interest" description="Disordered" evidence="1">
    <location>
        <begin position="91"/>
        <end position="221"/>
    </location>
</feature>